<dbReference type="AlphaFoldDB" id="A0A098SAV2"/>
<comment type="caution">
    <text evidence="2">The sequence shown here is derived from an EMBL/GenBank/DDBJ whole genome shotgun (WGS) entry which is preliminary data.</text>
</comment>
<sequence length="120" mass="13324">MAKFVSYPQRGMVQMTEKGAKALERGELPLEELHNDPDFIKHRESVKSKKENEVELDKVNVENASPQDLIDSGFSDIEIEVKTALASTNLQPGHLPIKESRGNNGCKTSDYWSSAGTTSF</sequence>
<evidence type="ECO:0000313" key="3">
    <source>
        <dbReference type="Proteomes" id="UP000029736"/>
    </source>
</evidence>
<name>A0A098SAV2_9BACT</name>
<accession>A0A098SAV2</accession>
<keyword evidence="3" id="KW-1185">Reference proteome</keyword>
<evidence type="ECO:0000313" key="2">
    <source>
        <dbReference type="EMBL" id="KGE89266.1"/>
    </source>
</evidence>
<dbReference type="OrthoDB" id="9803736at2"/>
<dbReference type="RefSeq" id="WP_044216328.1">
    <property type="nucleotide sequence ID" value="NZ_JBKAGJ010000047.1"/>
</dbReference>
<proteinExistence type="predicted"/>
<feature type="region of interest" description="Disordered" evidence="1">
    <location>
        <begin position="92"/>
        <end position="120"/>
    </location>
</feature>
<protein>
    <submittedName>
        <fullName evidence="2">Uncharacterized protein</fullName>
    </submittedName>
</protein>
<dbReference type="EMBL" id="JPOS01000010">
    <property type="protein sequence ID" value="KGE89266.1"/>
    <property type="molecule type" value="Genomic_DNA"/>
</dbReference>
<gene>
    <name evidence="2" type="ORF">IX84_02715</name>
</gene>
<reference evidence="2 3" key="1">
    <citation type="journal article" date="2014" name="Int. J. Syst. Evol. Microbiol.">
        <title>Phaeodactylibacter xiamenensis gen. nov., sp. nov., a member of the family Saprospiraceae isolated from the marine alga Phaeodactylum tricornutum.</title>
        <authorList>
            <person name="Chen Z.Jr."/>
            <person name="Lei X."/>
            <person name="Lai Q."/>
            <person name="Li Y."/>
            <person name="Zhang B."/>
            <person name="Zhang J."/>
            <person name="Zhang H."/>
            <person name="Yang L."/>
            <person name="Zheng W."/>
            <person name="Tian Y."/>
            <person name="Yu Z."/>
            <person name="Xu H.Jr."/>
            <person name="Zheng T."/>
        </authorList>
    </citation>
    <scope>NUCLEOTIDE SEQUENCE [LARGE SCALE GENOMIC DNA]</scope>
    <source>
        <strain evidence="2 3">KD52</strain>
    </source>
</reference>
<organism evidence="2 3">
    <name type="scientific">Phaeodactylibacter xiamenensis</name>
    <dbReference type="NCBI Taxonomy" id="1524460"/>
    <lineage>
        <taxon>Bacteria</taxon>
        <taxon>Pseudomonadati</taxon>
        <taxon>Bacteroidota</taxon>
        <taxon>Saprospiria</taxon>
        <taxon>Saprospirales</taxon>
        <taxon>Haliscomenobacteraceae</taxon>
        <taxon>Phaeodactylibacter</taxon>
    </lineage>
</organism>
<evidence type="ECO:0000256" key="1">
    <source>
        <dbReference type="SAM" id="MobiDB-lite"/>
    </source>
</evidence>
<dbReference type="STRING" id="1524460.IX84_02715"/>
<dbReference type="Proteomes" id="UP000029736">
    <property type="component" value="Unassembled WGS sequence"/>
</dbReference>
<feature type="compositionally biased region" description="Polar residues" evidence="1">
    <location>
        <begin position="102"/>
        <end position="120"/>
    </location>
</feature>